<organism evidence="3 4">
    <name type="scientific">Petrachloros mirabilis ULC683</name>
    <dbReference type="NCBI Taxonomy" id="2781853"/>
    <lineage>
        <taxon>Bacteria</taxon>
        <taxon>Bacillati</taxon>
        <taxon>Cyanobacteriota</taxon>
        <taxon>Cyanophyceae</taxon>
        <taxon>Synechococcales</taxon>
        <taxon>Petrachlorosaceae</taxon>
        <taxon>Petrachloros</taxon>
        <taxon>Petrachloros mirabilis</taxon>
    </lineage>
</organism>
<dbReference type="Pfam" id="PF13581">
    <property type="entry name" value="HATPase_c_2"/>
    <property type="match status" value="1"/>
</dbReference>
<dbReference type="InterPro" id="IPR003594">
    <property type="entry name" value="HATPase_dom"/>
</dbReference>
<reference evidence="3" key="1">
    <citation type="submission" date="2019-12" db="EMBL/GenBank/DDBJ databases">
        <title>High-Quality draft genome sequences of three cyanobacteria isolated from the limestone walls of the Old Cathedral of Coimbra.</title>
        <authorList>
            <person name="Tiago I."/>
            <person name="Soares F."/>
            <person name="Portugal A."/>
        </authorList>
    </citation>
    <scope>NUCLEOTIDE SEQUENCE [LARGE SCALE GENOMIC DNA]</scope>
    <source>
        <strain evidence="3">C</strain>
    </source>
</reference>
<keyword evidence="1" id="KW-0723">Serine/threonine-protein kinase</keyword>
<evidence type="ECO:0000313" key="4">
    <source>
        <dbReference type="Proteomes" id="UP000607397"/>
    </source>
</evidence>
<protein>
    <submittedName>
        <fullName evidence="3">Anti-sigma regulatory factor</fullName>
    </submittedName>
</protein>
<dbReference type="GO" id="GO:0004674">
    <property type="term" value="F:protein serine/threonine kinase activity"/>
    <property type="evidence" value="ECO:0007669"/>
    <property type="project" value="UniProtKB-KW"/>
</dbReference>
<dbReference type="InterPro" id="IPR036890">
    <property type="entry name" value="HATPase_C_sf"/>
</dbReference>
<comment type="caution">
    <text evidence="3">The sequence shown here is derived from an EMBL/GenBank/DDBJ whole genome shotgun (WGS) entry which is preliminary data.</text>
</comment>
<sequence length="138" mass="15921">MNQNNHLQVKTDLNDLALVIDWINQWNPQVLSETEWLQCQIALAEGFTNAVRHAHRGLPLETPIEIDFNLYGDHLEICVWDLGPPFDLLTTLTMLPEPNPAHAESGRGLQLIRRVADELSYTRNESRQNCLRIVKYYT</sequence>
<dbReference type="RefSeq" id="WP_161827195.1">
    <property type="nucleotide sequence ID" value="NZ_WVIC01000069.1"/>
</dbReference>
<evidence type="ECO:0000313" key="3">
    <source>
        <dbReference type="EMBL" id="NCJ08725.1"/>
    </source>
</evidence>
<dbReference type="AlphaFoldDB" id="A0A8K2A9Z9"/>
<dbReference type="SUPFAM" id="SSF55874">
    <property type="entry name" value="ATPase domain of HSP90 chaperone/DNA topoisomerase II/histidine kinase"/>
    <property type="match status" value="1"/>
</dbReference>
<evidence type="ECO:0000256" key="1">
    <source>
        <dbReference type="ARBA" id="ARBA00022527"/>
    </source>
</evidence>
<dbReference type="InterPro" id="IPR050267">
    <property type="entry name" value="Anti-sigma-factor_SerPK"/>
</dbReference>
<keyword evidence="4" id="KW-1185">Reference proteome</keyword>
<keyword evidence="1" id="KW-0808">Transferase</keyword>
<keyword evidence="1" id="KW-0418">Kinase</keyword>
<proteinExistence type="predicted"/>
<feature type="domain" description="Histidine kinase/HSP90-like ATPase" evidence="2">
    <location>
        <begin position="11"/>
        <end position="135"/>
    </location>
</feature>
<dbReference type="PANTHER" id="PTHR35526:SF3">
    <property type="entry name" value="ANTI-SIGMA-F FACTOR RSBW"/>
    <property type="match status" value="1"/>
</dbReference>
<dbReference type="EMBL" id="WVIC01000069">
    <property type="protein sequence ID" value="NCJ08725.1"/>
    <property type="molecule type" value="Genomic_DNA"/>
</dbReference>
<accession>A0A8K2A9Z9</accession>
<dbReference type="Gene3D" id="3.30.565.10">
    <property type="entry name" value="Histidine kinase-like ATPase, C-terminal domain"/>
    <property type="match status" value="1"/>
</dbReference>
<gene>
    <name evidence="3" type="ORF">GS597_19880</name>
</gene>
<evidence type="ECO:0000259" key="2">
    <source>
        <dbReference type="Pfam" id="PF13581"/>
    </source>
</evidence>
<dbReference type="PANTHER" id="PTHR35526">
    <property type="entry name" value="ANTI-SIGMA-F FACTOR RSBW-RELATED"/>
    <property type="match status" value="1"/>
</dbReference>
<dbReference type="CDD" id="cd16936">
    <property type="entry name" value="HATPase_RsbW-like"/>
    <property type="match status" value="1"/>
</dbReference>
<name>A0A8K2A9Z9_9CYAN</name>
<dbReference type="Proteomes" id="UP000607397">
    <property type="component" value="Unassembled WGS sequence"/>
</dbReference>